<proteinExistence type="inferred from homology"/>
<evidence type="ECO:0000256" key="3">
    <source>
        <dbReference type="ARBA" id="ARBA00022475"/>
    </source>
</evidence>
<dbReference type="PRINTS" id="PR00245">
    <property type="entry name" value="OLFACTORYR"/>
</dbReference>
<evidence type="ECO:0000256" key="12">
    <source>
        <dbReference type="RuleBase" id="RU000688"/>
    </source>
</evidence>
<evidence type="ECO:0000256" key="2">
    <source>
        <dbReference type="ARBA" id="ARBA00010663"/>
    </source>
</evidence>
<feature type="transmembrane region" description="Helical" evidence="13">
    <location>
        <begin position="246"/>
        <end position="265"/>
    </location>
</feature>
<dbReference type="Proteomes" id="UP000694393">
    <property type="component" value="Unplaced"/>
</dbReference>
<keyword evidence="9 13" id="KW-0472">Membrane</keyword>
<comment type="similarity">
    <text evidence="2 12">Belongs to the G-protein coupled receptor 1 family.</text>
</comment>
<feature type="transmembrane region" description="Helical" evidence="13">
    <location>
        <begin position="277"/>
        <end position="296"/>
    </location>
</feature>
<dbReference type="SUPFAM" id="SSF81321">
    <property type="entry name" value="Family A G protein-coupled receptor-like"/>
    <property type="match status" value="1"/>
</dbReference>
<dbReference type="PANTHER" id="PTHR26453">
    <property type="entry name" value="OLFACTORY RECEPTOR"/>
    <property type="match status" value="1"/>
</dbReference>
<dbReference type="CDD" id="cd15225">
    <property type="entry name" value="7tmA_OR10A-like"/>
    <property type="match status" value="1"/>
</dbReference>
<dbReference type="AlphaFoldDB" id="A0A8C8RE47"/>
<reference evidence="15" key="1">
    <citation type="submission" date="2025-08" db="UniProtKB">
        <authorList>
            <consortium name="Ensembl"/>
        </authorList>
    </citation>
    <scope>IDENTIFICATION</scope>
</reference>
<dbReference type="InterPro" id="IPR000725">
    <property type="entry name" value="Olfact_rcpt"/>
</dbReference>
<keyword evidence="5 12" id="KW-0812">Transmembrane</keyword>
<dbReference type="PRINTS" id="PR00237">
    <property type="entry name" value="GPCRRHODOPSN"/>
</dbReference>
<evidence type="ECO:0000313" key="15">
    <source>
        <dbReference type="Ensembl" id="ENSPCEP00000004276.1"/>
    </source>
</evidence>
<accession>A0A8C8RE47</accession>
<dbReference type="FunFam" id="1.20.1070.10:FF:000001">
    <property type="entry name" value="Olfactory receptor"/>
    <property type="match status" value="1"/>
</dbReference>
<evidence type="ECO:0000256" key="11">
    <source>
        <dbReference type="ARBA" id="ARBA00023224"/>
    </source>
</evidence>
<dbReference type="GO" id="GO:0004930">
    <property type="term" value="F:G protein-coupled receptor activity"/>
    <property type="evidence" value="ECO:0007669"/>
    <property type="project" value="UniProtKB-KW"/>
</dbReference>
<reference evidence="15" key="2">
    <citation type="submission" date="2025-09" db="UniProtKB">
        <authorList>
            <consortium name="Ensembl"/>
        </authorList>
    </citation>
    <scope>IDENTIFICATION</scope>
</reference>
<dbReference type="Pfam" id="PF13853">
    <property type="entry name" value="7tm_4"/>
    <property type="match status" value="1"/>
</dbReference>
<feature type="transmembrane region" description="Helical" evidence="13">
    <location>
        <begin position="62"/>
        <end position="82"/>
    </location>
</feature>
<evidence type="ECO:0000256" key="8">
    <source>
        <dbReference type="ARBA" id="ARBA00023040"/>
    </source>
</evidence>
<feature type="transmembrane region" description="Helical" evidence="13">
    <location>
        <begin position="25"/>
        <end position="50"/>
    </location>
</feature>
<dbReference type="Ensembl" id="ENSPCET00000004411.1">
    <property type="protein sequence ID" value="ENSPCEP00000004276.1"/>
    <property type="gene ID" value="ENSPCEG00000003441.1"/>
</dbReference>
<dbReference type="GO" id="GO:0004984">
    <property type="term" value="F:olfactory receptor activity"/>
    <property type="evidence" value="ECO:0007669"/>
    <property type="project" value="InterPro"/>
</dbReference>
<keyword evidence="10 12" id="KW-0675">Receptor</keyword>
<evidence type="ECO:0000256" key="9">
    <source>
        <dbReference type="ARBA" id="ARBA00023136"/>
    </source>
</evidence>
<keyword evidence="3 13" id="KW-1003">Cell membrane</keyword>
<keyword evidence="8 12" id="KW-0297">G-protein coupled receptor</keyword>
<evidence type="ECO:0000256" key="7">
    <source>
        <dbReference type="ARBA" id="ARBA00022989"/>
    </source>
</evidence>
<keyword evidence="11 12" id="KW-0807">Transducer</keyword>
<feature type="transmembrane region" description="Helical" evidence="13">
    <location>
        <begin position="144"/>
        <end position="170"/>
    </location>
</feature>
<evidence type="ECO:0000313" key="16">
    <source>
        <dbReference type="Proteomes" id="UP000694393"/>
    </source>
</evidence>
<feature type="transmembrane region" description="Helical" evidence="13">
    <location>
        <begin position="201"/>
        <end position="225"/>
    </location>
</feature>
<dbReference type="Gene3D" id="1.20.1070.10">
    <property type="entry name" value="Rhodopsin 7-helix transmembrane proteins"/>
    <property type="match status" value="1"/>
</dbReference>
<comment type="subcellular location">
    <subcellularLocation>
        <location evidence="1 13">Cell membrane</location>
        <topology evidence="1 13">Multi-pass membrane protein</topology>
    </subcellularLocation>
</comment>
<feature type="domain" description="G-protein coupled receptors family 1 profile" evidence="14">
    <location>
        <begin position="45"/>
        <end position="294"/>
    </location>
</feature>
<evidence type="ECO:0000256" key="5">
    <source>
        <dbReference type="ARBA" id="ARBA00022692"/>
    </source>
</evidence>
<evidence type="ECO:0000256" key="4">
    <source>
        <dbReference type="ARBA" id="ARBA00022606"/>
    </source>
</evidence>
<evidence type="ECO:0000259" key="14">
    <source>
        <dbReference type="PROSITE" id="PS50262"/>
    </source>
</evidence>
<dbReference type="GO" id="GO:0005886">
    <property type="term" value="C:plasma membrane"/>
    <property type="evidence" value="ECO:0007669"/>
    <property type="project" value="UniProtKB-SubCell"/>
</dbReference>
<dbReference type="InterPro" id="IPR000276">
    <property type="entry name" value="GPCR_Rhodpsn"/>
</dbReference>
<evidence type="ECO:0000256" key="13">
    <source>
        <dbReference type="RuleBase" id="RU363047"/>
    </source>
</evidence>
<protein>
    <recommendedName>
        <fullName evidence="13">Olfactory receptor</fullName>
    </recommendedName>
</protein>
<evidence type="ECO:0000256" key="6">
    <source>
        <dbReference type="ARBA" id="ARBA00022725"/>
    </source>
</evidence>
<dbReference type="PROSITE" id="PS00237">
    <property type="entry name" value="G_PROTEIN_RECEP_F1_1"/>
    <property type="match status" value="1"/>
</dbReference>
<keyword evidence="16" id="KW-1185">Reference proteome</keyword>
<evidence type="ECO:0000256" key="1">
    <source>
        <dbReference type="ARBA" id="ARBA00004651"/>
    </source>
</evidence>
<dbReference type="FunFam" id="1.10.1220.70:FF:000001">
    <property type="entry name" value="Olfactory receptor"/>
    <property type="match status" value="1"/>
</dbReference>
<organism evidence="15 16">
    <name type="scientific">Pelusios castaneus</name>
    <name type="common">West African mud turtle</name>
    <dbReference type="NCBI Taxonomy" id="367368"/>
    <lineage>
        <taxon>Eukaryota</taxon>
        <taxon>Metazoa</taxon>
        <taxon>Chordata</taxon>
        <taxon>Craniata</taxon>
        <taxon>Vertebrata</taxon>
        <taxon>Euteleostomi</taxon>
        <taxon>Archelosauria</taxon>
        <taxon>Testudinata</taxon>
        <taxon>Testudines</taxon>
        <taxon>Pleurodira</taxon>
        <taxon>Pelomedusidae</taxon>
        <taxon>Pelusios</taxon>
    </lineage>
</organism>
<dbReference type="InterPro" id="IPR017452">
    <property type="entry name" value="GPCR_Rhodpsn_7TM"/>
</dbReference>
<name>A0A8C8RE47_9SAUR</name>
<keyword evidence="7 13" id="KW-1133">Transmembrane helix</keyword>
<dbReference type="PROSITE" id="PS50262">
    <property type="entry name" value="G_PROTEIN_RECEP_F1_2"/>
    <property type="match status" value="1"/>
</dbReference>
<sequence length="311" mass="34819">MVGPVPPGNCTAVTEFVFLAFPGQLWLQALHFTGMMLFFAATVTGNLLILKAIRGDARLHTPMYFFLESLSIIELSYAATIFPQMLVNSLQERKSITFRGCGAQMFFFIGLGSADCFLLVVMAYDRYVAICHPLHYMLRMTRRFCLGLVALSLALGGLLSLQIAALIFYLPFCGSNGVNHFFCDVNPVLKLASTDTRPAEIAQFAVSVLVLAVPFLVICISYVYIITTILRIHSAEGRRRTFHTCSSHLMVVLLQYSSCGVVYLHPKGIWSDKLDRQFSLVYTVVNPILNPLIYSLRNKELKQAIVKVIRR</sequence>
<feature type="transmembrane region" description="Helical" evidence="13">
    <location>
        <begin position="102"/>
        <end position="124"/>
    </location>
</feature>
<keyword evidence="6 13" id="KW-0552">Olfaction</keyword>
<keyword evidence="4 13" id="KW-0716">Sensory transduction</keyword>
<evidence type="ECO:0000256" key="10">
    <source>
        <dbReference type="ARBA" id="ARBA00023170"/>
    </source>
</evidence>